<feature type="chain" id="PRO_5011760320" evidence="1">
    <location>
        <begin position="18"/>
        <end position="145"/>
    </location>
</feature>
<feature type="signal peptide" evidence="1">
    <location>
        <begin position="1"/>
        <end position="17"/>
    </location>
</feature>
<reference evidence="3" key="1">
    <citation type="submission" date="2016-10" db="EMBL/GenBank/DDBJ databases">
        <authorList>
            <person name="Varghese N."/>
            <person name="Submissions S."/>
        </authorList>
    </citation>
    <scope>NUCLEOTIDE SEQUENCE [LARGE SCALE GENOMIC DNA]</scope>
    <source>
        <strain evidence="3">DSM 18733</strain>
    </source>
</reference>
<evidence type="ECO:0000256" key="1">
    <source>
        <dbReference type="SAM" id="SignalP"/>
    </source>
</evidence>
<sequence length="145" mass="16622">MKVIFATLITLATSSLASYSQNIQKKTFQVNACRFFGEFETPLESLCDPFEVVITGQYINIGDTYDLEVEKILFDHPAKGEMTFLVKDPAKQIKSIALGSTARSGNFIQLTFIEEQAGEAQTGIIFQYWDYVSSYDFWRYQRRIK</sequence>
<dbReference type="RefSeq" id="WP_093320769.1">
    <property type="nucleotide sequence ID" value="NZ_FOAF01000001.1"/>
</dbReference>
<keyword evidence="3" id="KW-1185">Reference proteome</keyword>
<gene>
    <name evidence="2" type="ORF">SAMN05661044_01378</name>
</gene>
<dbReference type="AlphaFoldDB" id="A0A1H7KJQ0"/>
<dbReference type="Proteomes" id="UP000199421">
    <property type="component" value="Unassembled WGS sequence"/>
</dbReference>
<dbReference type="EMBL" id="FOAF01000001">
    <property type="protein sequence ID" value="SEK87029.1"/>
    <property type="molecule type" value="Genomic_DNA"/>
</dbReference>
<evidence type="ECO:0000313" key="2">
    <source>
        <dbReference type="EMBL" id="SEK87029.1"/>
    </source>
</evidence>
<name>A0A1H7KJQ0_OLID1</name>
<dbReference type="STRING" id="407022.SAMN05661044_01378"/>
<proteinExistence type="predicted"/>
<evidence type="ECO:0000313" key="3">
    <source>
        <dbReference type="Proteomes" id="UP000199421"/>
    </source>
</evidence>
<accession>A0A1H7KJQ0</accession>
<keyword evidence="1" id="KW-0732">Signal</keyword>
<organism evidence="2 3">
    <name type="scientific">Olivibacter domesticus</name>
    <name type="common">Pseudosphingobacterium domesticum</name>
    <dbReference type="NCBI Taxonomy" id="407022"/>
    <lineage>
        <taxon>Bacteria</taxon>
        <taxon>Pseudomonadati</taxon>
        <taxon>Bacteroidota</taxon>
        <taxon>Sphingobacteriia</taxon>
        <taxon>Sphingobacteriales</taxon>
        <taxon>Sphingobacteriaceae</taxon>
        <taxon>Olivibacter</taxon>
    </lineage>
</organism>
<protein>
    <submittedName>
        <fullName evidence="2">Uncharacterized protein</fullName>
    </submittedName>
</protein>